<evidence type="ECO:0000313" key="8">
    <source>
        <dbReference type="Proteomes" id="UP001566132"/>
    </source>
</evidence>
<keyword evidence="4 5" id="KW-0238">DNA-binding</keyword>
<dbReference type="GO" id="GO:0003677">
    <property type="term" value="F:DNA binding"/>
    <property type="evidence" value="ECO:0007669"/>
    <property type="project" value="UniProtKB-UniRule"/>
</dbReference>
<evidence type="ECO:0000256" key="2">
    <source>
        <dbReference type="ARBA" id="ARBA00022771"/>
    </source>
</evidence>
<evidence type="ECO:0000256" key="4">
    <source>
        <dbReference type="ARBA" id="ARBA00023125"/>
    </source>
</evidence>
<dbReference type="EMBL" id="JBDJPC010000010">
    <property type="protein sequence ID" value="KAL1490098.1"/>
    <property type="molecule type" value="Genomic_DNA"/>
</dbReference>
<dbReference type="AlphaFoldDB" id="A0ABD1E5Y5"/>
<dbReference type="Gene3D" id="6.20.210.20">
    <property type="entry name" value="THAP domain"/>
    <property type="match status" value="1"/>
</dbReference>
<evidence type="ECO:0000313" key="7">
    <source>
        <dbReference type="EMBL" id="KAL1490098.1"/>
    </source>
</evidence>
<feature type="domain" description="THAP-type" evidence="6">
    <location>
        <begin position="7"/>
        <end position="82"/>
    </location>
</feature>
<reference evidence="7 8" key="1">
    <citation type="submission" date="2024-05" db="EMBL/GenBank/DDBJ databases">
        <title>Genetic variation in Jamaican populations of the coffee berry borer (Hypothenemus hampei).</title>
        <authorList>
            <person name="Errbii M."/>
            <person name="Myrie A."/>
        </authorList>
    </citation>
    <scope>NUCLEOTIDE SEQUENCE [LARGE SCALE GENOMIC DNA]</scope>
    <source>
        <strain evidence="7">JA-Hopewell-2020-01-JO</strain>
        <tissue evidence="7">Whole body</tissue>
    </source>
</reference>
<comment type="caution">
    <text evidence="7">The sequence shown here is derived from an EMBL/GenBank/DDBJ whole genome shotgun (WGS) entry which is preliminary data.</text>
</comment>
<name>A0ABD1E5Y5_HYPHA</name>
<keyword evidence="3" id="KW-0862">Zinc</keyword>
<gene>
    <name evidence="7" type="ORF">ABEB36_012839</name>
</gene>
<dbReference type="GO" id="GO:0008270">
    <property type="term" value="F:zinc ion binding"/>
    <property type="evidence" value="ECO:0007669"/>
    <property type="project" value="UniProtKB-KW"/>
</dbReference>
<evidence type="ECO:0000256" key="3">
    <source>
        <dbReference type="ARBA" id="ARBA00022833"/>
    </source>
</evidence>
<dbReference type="SMART" id="SM00980">
    <property type="entry name" value="THAP"/>
    <property type="match status" value="1"/>
</dbReference>
<proteinExistence type="predicted"/>
<accession>A0ABD1E5Y5</accession>
<organism evidence="7 8">
    <name type="scientific">Hypothenemus hampei</name>
    <name type="common">Coffee berry borer</name>
    <dbReference type="NCBI Taxonomy" id="57062"/>
    <lineage>
        <taxon>Eukaryota</taxon>
        <taxon>Metazoa</taxon>
        <taxon>Ecdysozoa</taxon>
        <taxon>Arthropoda</taxon>
        <taxon>Hexapoda</taxon>
        <taxon>Insecta</taxon>
        <taxon>Pterygota</taxon>
        <taxon>Neoptera</taxon>
        <taxon>Endopterygota</taxon>
        <taxon>Coleoptera</taxon>
        <taxon>Polyphaga</taxon>
        <taxon>Cucujiformia</taxon>
        <taxon>Curculionidae</taxon>
        <taxon>Scolytinae</taxon>
        <taxon>Hypothenemus</taxon>
    </lineage>
</organism>
<dbReference type="InterPro" id="IPR038441">
    <property type="entry name" value="THAP_Znf_sf"/>
</dbReference>
<dbReference type="SMART" id="SM00692">
    <property type="entry name" value="DM3"/>
    <property type="match status" value="1"/>
</dbReference>
<protein>
    <recommendedName>
        <fullName evidence="6">THAP-type domain-containing protein</fullName>
    </recommendedName>
</protein>
<keyword evidence="8" id="KW-1185">Reference proteome</keyword>
<dbReference type="Proteomes" id="UP001566132">
    <property type="component" value="Unassembled WGS sequence"/>
</dbReference>
<dbReference type="PROSITE" id="PS50950">
    <property type="entry name" value="ZF_THAP"/>
    <property type="match status" value="1"/>
</dbReference>
<keyword evidence="2 5" id="KW-0863">Zinc-finger</keyword>
<dbReference type="Pfam" id="PF05485">
    <property type="entry name" value="THAP"/>
    <property type="match status" value="1"/>
</dbReference>
<evidence type="ECO:0000256" key="5">
    <source>
        <dbReference type="PROSITE-ProRule" id="PRU00309"/>
    </source>
</evidence>
<keyword evidence="1" id="KW-0479">Metal-binding</keyword>
<evidence type="ECO:0000256" key="1">
    <source>
        <dbReference type="ARBA" id="ARBA00022723"/>
    </source>
</evidence>
<evidence type="ECO:0000259" key="6">
    <source>
        <dbReference type="PROSITE" id="PS50950"/>
    </source>
</evidence>
<sequence>MTPRRFRTALCLVCGLEEHEVERLHCFPSVQERCRLWQENMNMVYTGNTIHHYRICNNHFTNDQYLNRINWRLRRDAVPTLLPCTIQRHFLLQKQVKFIIS</sequence>
<dbReference type="SUPFAM" id="SSF57716">
    <property type="entry name" value="Glucocorticoid receptor-like (DNA-binding domain)"/>
    <property type="match status" value="1"/>
</dbReference>
<dbReference type="InterPro" id="IPR006612">
    <property type="entry name" value="THAP_Znf"/>
</dbReference>